<accession>A0A110B5Y2</accession>
<sequence length="323" mass="36452">MKLIKFTPEKADVPWSGEYRVAQVNPRIRMVNLHELELEDCSGSLKVLYLAPMDEFGQPCPPWEGSVVRVTVTLTQALHGGWYNRVDKLEQIDEYSTLQLLPHRLCPVPGLLYRLYEVVNREITNPALRRFLERVFADQKRTRAFVSKPASVDCHHVEPGGLLKHSLQIVHGLDMLTWGHQNGVSRQCLLVSALLHDLGKVARDVLGMLPFQAREHASLNKLLLEKELSLLKEEDLEAWLLLHYMFSAIEGITDGNRVPGVGLLLALDRFSAAEDASRRAFESLPRYRQIASLKPSNGGPSRSFYRPRSEALQLGERCAGAVM</sequence>
<dbReference type="Proteomes" id="UP000218890">
    <property type="component" value="Chromosome"/>
</dbReference>
<keyword evidence="2" id="KW-1185">Reference proteome</keyword>
<proteinExistence type="predicted"/>
<dbReference type="AlphaFoldDB" id="A0A110B5Y2"/>
<dbReference type="KEGG" id="hhk:HH1059_20740"/>
<evidence type="ECO:0000313" key="2">
    <source>
        <dbReference type="Proteomes" id="UP000218890"/>
    </source>
</evidence>
<dbReference type="EMBL" id="AP017372">
    <property type="protein sequence ID" value="BAU58783.1"/>
    <property type="molecule type" value="Genomic_DNA"/>
</dbReference>
<dbReference type="OrthoDB" id="6190309at2"/>
<evidence type="ECO:0000313" key="1">
    <source>
        <dbReference type="EMBL" id="BAU58783.1"/>
    </source>
</evidence>
<reference evidence="1" key="1">
    <citation type="submission" date="2016-02" db="EMBL/GenBank/DDBJ databases">
        <title>Halorhodospira halochloris DSM-1059 complete genome, version 2.</title>
        <authorList>
            <person name="Tsukatani Y."/>
        </authorList>
    </citation>
    <scope>NUCLEOTIDE SEQUENCE</scope>
    <source>
        <strain evidence="1">DSM 1059</strain>
    </source>
</reference>
<protein>
    <submittedName>
        <fullName evidence="1">3'-&gt;5' exoribonuclease Bsu YhaM</fullName>
    </submittedName>
</protein>
<name>A0A110B5Y2_HALHR</name>
<dbReference type="RefSeq" id="WP_096410081.1">
    <property type="nucleotide sequence ID" value="NZ_AP017372.2"/>
</dbReference>
<organism evidence="1 2">
    <name type="scientific">Halorhodospira halochloris</name>
    <name type="common">Ectothiorhodospira halochloris</name>
    <dbReference type="NCBI Taxonomy" id="1052"/>
    <lineage>
        <taxon>Bacteria</taxon>
        <taxon>Pseudomonadati</taxon>
        <taxon>Pseudomonadota</taxon>
        <taxon>Gammaproteobacteria</taxon>
        <taxon>Chromatiales</taxon>
        <taxon>Ectothiorhodospiraceae</taxon>
        <taxon>Halorhodospira</taxon>
    </lineage>
</organism>
<gene>
    <name evidence="1" type="ORF">HH1059_20740</name>
</gene>